<accession>A0AAV9JTJ8</accession>
<evidence type="ECO:0000256" key="1">
    <source>
        <dbReference type="SAM" id="MobiDB-lite"/>
    </source>
</evidence>
<dbReference type="Gene3D" id="1.20.1280.50">
    <property type="match status" value="1"/>
</dbReference>
<comment type="caution">
    <text evidence="3">The sequence shown here is derived from an EMBL/GenBank/DDBJ whole genome shotgun (WGS) entry which is preliminary data.</text>
</comment>
<dbReference type="CDD" id="cd09917">
    <property type="entry name" value="F-box_SF"/>
    <property type="match status" value="1"/>
</dbReference>
<feature type="compositionally biased region" description="Basic and acidic residues" evidence="1">
    <location>
        <begin position="100"/>
        <end position="116"/>
    </location>
</feature>
<evidence type="ECO:0000313" key="4">
    <source>
        <dbReference type="Proteomes" id="UP001324427"/>
    </source>
</evidence>
<reference evidence="3 4" key="1">
    <citation type="submission" date="2021-11" db="EMBL/GenBank/DDBJ databases">
        <title>Black yeast isolated from Biological Soil Crust.</title>
        <authorList>
            <person name="Kurbessoian T."/>
        </authorList>
    </citation>
    <scope>NUCLEOTIDE SEQUENCE [LARGE SCALE GENOMIC DNA]</scope>
    <source>
        <strain evidence="3 4">CCFEE 5522</strain>
    </source>
</reference>
<protein>
    <recommendedName>
        <fullName evidence="2">F-box domain-containing protein</fullName>
    </recommendedName>
</protein>
<sequence>MDSESEDEGSGVAAANVAGTTELVEMILLHLPLPDILLAQRVNRAWRTITTDSPKLQRALFFRPVSDKRLILPNSKCGILECTGRNDCDLDAPGVPDDEDIRKDDRNHPSNGKERLRPILNPFVAQAYPSLSGDEICLVMDHDKEDRATFQTGPSLP</sequence>
<dbReference type="SUPFAM" id="SSF81383">
    <property type="entry name" value="F-box domain"/>
    <property type="match status" value="1"/>
</dbReference>
<gene>
    <name evidence="3" type="ORF">LTR36_008761</name>
</gene>
<feature type="domain" description="F-box" evidence="2">
    <location>
        <begin position="22"/>
        <end position="55"/>
    </location>
</feature>
<dbReference type="AlphaFoldDB" id="A0AAV9JTJ8"/>
<dbReference type="Pfam" id="PF00646">
    <property type="entry name" value="F-box"/>
    <property type="match status" value="1"/>
</dbReference>
<dbReference type="Proteomes" id="UP001324427">
    <property type="component" value="Unassembled WGS sequence"/>
</dbReference>
<evidence type="ECO:0000259" key="2">
    <source>
        <dbReference type="Pfam" id="PF00646"/>
    </source>
</evidence>
<dbReference type="EMBL" id="JAVFHQ010000006">
    <property type="protein sequence ID" value="KAK4548988.1"/>
    <property type="molecule type" value="Genomic_DNA"/>
</dbReference>
<name>A0AAV9JTJ8_9PEZI</name>
<dbReference type="InterPro" id="IPR001810">
    <property type="entry name" value="F-box_dom"/>
</dbReference>
<feature type="region of interest" description="Disordered" evidence="1">
    <location>
        <begin position="89"/>
        <end position="116"/>
    </location>
</feature>
<keyword evidence="4" id="KW-1185">Reference proteome</keyword>
<organism evidence="3 4">
    <name type="scientific">Oleoguttula mirabilis</name>
    <dbReference type="NCBI Taxonomy" id="1507867"/>
    <lineage>
        <taxon>Eukaryota</taxon>
        <taxon>Fungi</taxon>
        <taxon>Dikarya</taxon>
        <taxon>Ascomycota</taxon>
        <taxon>Pezizomycotina</taxon>
        <taxon>Dothideomycetes</taxon>
        <taxon>Dothideomycetidae</taxon>
        <taxon>Mycosphaerellales</taxon>
        <taxon>Teratosphaeriaceae</taxon>
        <taxon>Oleoguttula</taxon>
    </lineage>
</organism>
<evidence type="ECO:0000313" key="3">
    <source>
        <dbReference type="EMBL" id="KAK4548988.1"/>
    </source>
</evidence>
<dbReference type="InterPro" id="IPR036047">
    <property type="entry name" value="F-box-like_dom_sf"/>
</dbReference>
<proteinExistence type="predicted"/>